<evidence type="ECO:0000313" key="9">
    <source>
        <dbReference type="Proteomes" id="UP000001542"/>
    </source>
</evidence>
<dbReference type="PANTHER" id="PTHR11347">
    <property type="entry name" value="CYCLIC NUCLEOTIDE PHOSPHODIESTERASE"/>
    <property type="match status" value="1"/>
</dbReference>
<dbReference type="Gene3D" id="1.10.1300.10">
    <property type="entry name" value="3'5'-cyclic nucleotide phosphodiesterase, catalytic domain"/>
    <property type="match status" value="1"/>
</dbReference>
<feature type="binding site" evidence="6">
    <location>
        <position position="874"/>
    </location>
    <ligand>
        <name>Zn(2+)</name>
        <dbReference type="ChEBI" id="CHEBI:29105"/>
        <label>1</label>
    </ligand>
</feature>
<dbReference type="EMBL" id="DS113705">
    <property type="protein sequence ID" value="EAX97674.1"/>
    <property type="molecule type" value="Genomic_DNA"/>
</dbReference>
<keyword evidence="2 6" id="KW-0479">Metal-binding</keyword>
<dbReference type="SUPFAM" id="SSF109604">
    <property type="entry name" value="HD-domain/PDEase-like"/>
    <property type="match status" value="1"/>
</dbReference>
<feature type="active site" description="Proton donor" evidence="4">
    <location>
        <position position="833"/>
    </location>
</feature>
<feature type="binding site" evidence="6">
    <location>
        <position position="837"/>
    </location>
    <ligand>
        <name>Zn(2+)</name>
        <dbReference type="ChEBI" id="CHEBI:29105"/>
        <label>1</label>
    </ligand>
</feature>
<feature type="binding site" evidence="6">
    <location>
        <position position="985"/>
    </location>
    <ligand>
        <name>Zn(2+)</name>
        <dbReference type="ChEBI" id="CHEBI:29105"/>
        <label>1</label>
    </ligand>
</feature>
<dbReference type="InterPro" id="IPR029016">
    <property type="entry name" value="GAF-like_dom_sf"/>
</dbReference>
<proteinExistence type="predicted"/>
<dbReference type="InterPro" id="IPR036971">
    <property type="entry name" value="PDEase_catalytic_dom_sf"/>
</dbReference>
<dbReference type="Pfam" id="PF01590">
    <property type="entry name" value="GAF"/>
    <property type="match status" value="2"/>
</dbReference>
<sequence length="1090" mass="124003">MNSGRKSSLGRNQKPKPQIPVLVKRNNVTIVPTVVANHDMVVPSNDRPTSTASNTSVKVKPHFMKAVLPSISGNLSNMKLQQQNQNPLENIRIQNLRDFDQQMDDFMNLTISSPFYQAIETFFNQYFRGTTCLWDDINSLQTMYSMSLKKTCKRDRGIPGATFVGRQTIKVDRAGSHPAYDSAIDGALGSEENSLISFPIWSYRNSIIGIVEVSRPQEPFTEVEEAFVMHFTQKIKLLSKWILQPQVNDQPIFDIIQLLSLEQFAAVFKSKITQLFNCRVCEVWSYRKDTQEITMMSDSLVHMQPPKGGIVADSLLNHKVINCQLNKLHSCYNMEFDFKNDEAVLVVPVIQSQVNYDYAVCIRGPKANSIFTRYDEDLLKKIAPYIALAFSNSTLHSEFFNDFQNSKFEQDGLAALLEVAEVLSSQLDIDKLTETIMEKGRTLTNADRCSLFLINETGERLITSFQHGLDTAIDLPIRRGAVGLAVKEQKVVNIADAYQDPNFDRSTDIESGYHTNTLLCVPIFNQKGEVIGVTEMVNKLDGKPFSEWDAKVIQIFNVFCGISIQNAKLYKESVDMETQLQSFFDVSVAVSKSEDMKEVLQQIIARSRDAAEAERASIFLFDPANDCLKVFLADGTNVPETLPMNTGIAAQCVKLRRAIVANDVYHDPRFNRSVDTASGFKTNNLVVVPLLTPGGDILGVVEMCNKKDGDFDDHDAKLVQSFASFVEMTLEKFELKNIASLGETEIEMLKWIGESERESCTEIPLRLRLKEEQIQNLRQLNFMALDWEPMDRIKSIIYQFYSFGIPQEFRISNQMLFRFIWEVMRTYHSTPYHNWIHAVDVVQYVSYEMRLGELENIFTKFEIFAMLVAAVCHDAGHSGFNNIYNVKAETPLGILFKEQSVMETYHCTVAISILTRKECNLFHSITEEAQKQMWTLIIKLILATDMAFHFKMVKAATEFMDAGPFNPNDPEQRLIAFQLVLKTADISNVSRPFKVADKWCDVLCEEFFRQGDKEKAQAFGLTSPLNDRDNPDKPKSQIGFYNFVCIPLYSVISRIFPKFEVNLNSVKSNLEVWKSLSQPQQQAQQQPAKK</sequence>
<feature type="binding site" evidence="6">
    <location>
        <position position="873"/>
    </location>
    <ligand>
        <name>Zn(2+)</name>
        <dbReference type="ChEBI" id="CHEBI:29105"/>
        <label>1</label>
    </ligand>
</feature>
<feature type="binding site" evidence="5">
    <location>
        <begin position="833"/>
        <end position="837"/>
    </location>
    <ligand>
        <name>AMP</name>
        <dbReference type="ChEBI" id="CHEBI:456215"/>
    </ligand>
</feature>
<dbReference type="CDD" id="cd00077">
    <property type="entry name" value="HDc"/>
    <property type="match status" value="1"/>
</dbReference>
<dbReference type="InterPro" id="IPR003018">
    <property type="entry name" value="GAF"/>
</dbReference>
<feature type="binding site" evidence="5">
    <location>
        <position position="874"/>
    </location>
    <ligand>
        <name>AMP</name>
        <dbReference type="ChEBI" id="CHEBI:456215"/>
    </ligand>
</feature>
<dbReference type="SMR" id="A2FBN7"/>
<keyword evidence="9" id="KW-1185">Reference proteome</keyword>
<dbReference type="InParanoid" id="A2FBN7"/>
<protein>
    <submittedName>
        <fullName evidence="8">3'5'-cyclic nucleotide phosphodiesterase family protein</fullName>
    </submittedName>
</protein>
<feature type="domain" description="PDEase" evidence="7">
    <location>
        <begin position="753"/>
        <end position="1080"/>
    </location>
</feature>
<dbReference type="PRINTS" id="PR00387">
    <property type="entry name" value="PDIESTERASE1"/>
</dbReference>
<dbReference type="SUPFAM" id="SSF55781">
    <property type="entry name" value="GAF domain-like"/>
    <property type="match status" value="4"/>
</dbReference>
<feature type="binding site" evidence="5">
    <location>
        <position position="985"/>
    </location>
    <ligand>
        <name>AMP</name>
        <dbReference type="ChEBI" id="CHEBI:456215"/>
    </ligand>
</feature>
<keyword evidence="3" id="KW-0378">Hydrolase</keyword>
<gene>
    <name evidence="8" type="ORF">TVAG_346760</name>
</gene>
<dbReference type="eggNOG" id="KOG3689">
    <property type="taxonomic scope" value="Eukaryota"/>
</dbReference>
<dbReference type="GO" id="GO:0141162">
    <property type="term" value="P:negative regulation of cAMP/PKA signal transduction"/>
    <property type="evidence" value="ECO:0000318"/>
    <property type="project" value="GO_Central"/>
</dbReference>
<dbReference type="InterPro" id="IPR023088">
    <property type="entry name" value="PDEase"/>
</dbReference>
<dbReference type="GO" id="GO:0007165">
    <property type="term" value="P:signal transduction"/>
    <property type="evidence" value="ECO:0007669"/>
    <property type="project" value="InterPro"/>
</dbReference>
<evidence type="ECO:0000256" key="1">
    <source>
        <dbReference type="ARBA" id="ARBA00022535"/>
    </source>
</evidence>
<dbReference type="Gene3D" id="3.30.450.40">
    <property type="match status" value="4"/>
</dbReference>
<dbReference type="RefSeq" id="XP_001310604.1">
    <property type="nucleotide sequence ID" value="XM_001310603.1"/>
</dbReference>
<reference evidence="8" key="1">
    <citation type="submission" date="2006-10" db="EMBL/GenBank/DDBJ databases">
        <authorList>
            <person name="Amadeo P."/>
            <person name="Zhao Q."/>
            <person name="Wortman J."/>
            <person name="Fraser-Liggett C."/>
            <person name="Carlton J."/>
        </authorList>
    </citation>
    <scope>NUCLEOTIDE SEQUENCE</scope>
    <source>
        <strain evidence="8">G3</strain>
    </source>
</reference>
<accession>A2FBN7</accession>
<organism evidence="8 9">
    <name type="scientific">Trichomonas vaginalis (strain ATCC PRA-98 / G3)</name>
    <dbReference type="NCBI Taxonomy" id="412133"/>
    <lineage>
        <taxon>Eukaryota</taxon>
        <taxon>Metamonada</taxon>
        <taxon>Parabasalia</taxon>
        <taxon>Trichomonadida</taxon>
        <taxon>Trichomonadidae</taxon>
        <taxon>Trichomonas</taxon>
    </lineage>
</organism>
<evidence type="ECO:0000313" key="8">
    <source>
        <dbReference type="EMBL" id="EAX97674.1"/>
    </source>
</evidence>
<dbReference type="InterPro" id="IPR003607">
    <property type="entry name" value="HD/PDEase_dom"/>
</dbReference>
<dbReference type="GO" id="GO:0004115">
    <property type="term" value="F:3',5'-cyclic-AMP phosphodiesterase activity"/>
    <property type="evidence" value="ECO:0000318"/>
    <property type="project" value="GO_Central"/>
</dbReference>
<evidence type="ECO:0000259" key="7">
    <source>
        <dbReference type="PROSITE" id="PS51845"/>
    </source>
</evidence>
<dbReference type="STRING" id="5722.A2FBN7"/>
<evidence type="ECO:0000256" key="5">
    <source>
        <dbReference type="PIRSR" id="PIRSR623088-2"/>
    </source>
</evidence>
<dbReference type="InterPro" id="IPR002073">
    <property type="entry name" value="PDEase_catalytic_dom"/>
</dbReference>
<name>A2FBN7_TRIV3</name>
<dbReference type="PROSITE" id="PS51845">
    <property type="entry name" value="PDEASE_I_2"/>
    <property type="match status" value="1"/>
</dbReference>
<dbReference type="KEGG" id="tva:4755461"/>
<dbReference type="AlphaFoldDB" id="A2FBN7"/>
<dbReference type="Pfam" id="PF00233">
    <property type="entry name" value="PDEase_I"/>
    <property type="match status" value="1"/>
</dbReference>
<evidence type="ECO:0000256" key="4">
    <source>
        <dbReference type="PIRSR" id="PIRSR623088-1"/>
    </source>
</evidence>
<reference evidence="8" key="2">
    <citation type="journal article" date="2007" name="Science">
        <title>Draft genome sequence of the sexually transmitted pathogen Trichomonas vaginalis.</title>
        <authorList>
            <person name="Carlton J.M."/>
            <person name="Hirt R.P."/>
            <person name="Silva J.C."/>
            <person name="Delcher A.L."/>
            <person name="Schatz M."/>
            <person name="Zhao Q."/>
            <person name="Wortman J.R."/>
            <person name="Bidwell S.L."/>
            <person name="Alsmark U.C.M."/>
            <person name="Besteiro S."/>
            <person name="Sicheritz-Ponten T."/>
            <person name="Noel C.J."/>
            <person name="Dacks J.B."/>
            <person name="Foster P.G."/>
            <person name="Simillion C."/>
            <person name="Van de Peer Y."/>
            <person name="Miranda-Saavedra D."/>
            <person name="Barton G.J."/>
            <person name="Westrop G.D."/>
            <person name="Mueller S."/>
            <person name="Dessi D."/>
            <person name="Fiori P.L."/>
            <person name="Ren Q."/>
            <person name="Paulsen I."/>
            <person name="Zhang H."/>
            <person name="Bastida-Corcuera F.D."/>
            <person name="Simoes-Barbosa A."/>
            <person name="Brown M.T."/>
            <person name="Hayes R.D."/>
            <person name="Mukherjee M."/>
            <person name="Okumura C.Y."/>
            <person name="Schneider R."/>
            <person name="Smith A.J."/>
            <person name="Vanacova S."/>
            <person name="Villalvazo M."/>
            <person name="Haas B.J."/>
            <person name="Pertea M."/>
            <person name="Feldblyum T.V."/>
            <person name="Utterback T.R."/>
            <person name="Shu C.L."/>
            <person name="Osoegawa K."/>
            <person name="de Jong P.J."/>
            <person name="Hrdy I."/>
            <person name="Horvathova L."/>
            <person name="Zubacova Z."/>
            <person name="Dolezal P."/>
            <person name="Malik S.B."/>
            <person name="Logsdon J.M. Jr."/>
            <person name="Henze K."/>
            <person name="Gupta A."/>
            <person name="Wang C.C."/>
            <person name="Dunne R.L."/>
            <person name="Upcroft J.A."/>
            <person name="Upcroft P."/>
            <person name="White O."/>
            <person name="Salzberg S.L."/>
            <person name="Tang P."/>
            <person name="Chiu C.-H."/>
            <person name="Lee Y.-S."/>
            <person name="Embley T.M."/>
            <person name="Coombs G.H."/>
            <person name="Mottram J.C."/>
            <person name="Tachezy J."/>
            <person name="Fraser-Liggett C.M."/>
            <person name="Johnson P.J."/>
        </authorList>
    </citation>
    <scope>NUCLEOTIDE SEQUENCE [LARGE SCALE GENOMIC DNA]</scope>
    <source>
        <strain evidence="8">G3</strain>
    </source>
</reference>
<dbReference type="GO" id="GO:0047555">
    <property type="term" value="F:3',5'-cyclic-GMP phosphodiesterase activity"/>
    <property type="evidence" value="ECO:0000318"/>
    <property type="project" value="GO_Central"/>
</dbReference>
<feature type="binding site" evidence="6">
    <location>
        <position position="874"/>
    </location>
    <ligand>
        <name>Zn(2+)</name>
        <dbReference type="ChEBI" id="CHEBI:29105"/>
        <label>2</label>
    </ligand>
</feature>
<evidence type="ECO:0000256" key="3">
    <source>
        <dbReference type="ARBA" id="ARBA00022801"/>
    </source>
</evidence>
<keyword evidence="1" id="KW-0140">cGMP</keyword>
<dbReference type="Proteomes" id="UP000001542">
    <property type="component" value="Unassembled WGS sequence"/>
</dbReference>
<dbReference type="VEuPathDB" id="TrichDB:TVAG_346760"/>
<dbReference type="GO" id="GO:0046872">
    <property type="term" value="F:metal ion binding"/>
    <property type="evidence" value="ECO:0007669"/>
    <property type="project" value="UniProtKB-KW"/>
</dbReference>
<dbReference type="SMART" id="SM00065">
    <property type="entry name" value="GAF"/>
    <property type="match status" value="3"/>
</dbReference>
<evidence type="ECO:0000256" key="6">
    <source>
        <dbReference type="PIRSR" id="PIRSR623088-3"/>
    </source>
</evidence>
<evidence type="ECO:0000256" key="2">
    <source>
        <dbReference type="ARBA" id="ARBA00022723"/>
    </source>
</evidence>
<dbReference type="VEuPathDB" id="TrichDB:TVAGG3_0937990"/>
<dbReference type="OrthoDB" id="295473at2759"/>
<feature type="binding site" evidence="5">
    <location>
        <position position="1037"/>
    </location>
    <ligand>
        <name>AMP</name>
        <dbReference type="ChEBI" id="CHEBI:456215"/>
    </ligand>
</feature>